<dbReference type="InterPro" id="IPR036866">
    <property type="entry name" value="RibonucZ/Hydroxyglut_hydro"/>
</dbReference>
<accession>A0A9X2XWJ9</accession>
<gene>
    <name evidence="2" type="ORF">OCK74_11915</name>
</gene>
<dbReference type="AlphaFoldDB" id="A0A9X2XWJ9"/>
<evidence type="ECO:0000256" key="1">
    <source>
        <dbReference type="SAM" id="MobiDB-lite"/>
    </source>
</evidence>
<dbReference type="Proteomes" id="UP001155483">
    <property type="component" value="Unassembled WGS sequence"/>
</dbReference>
<evidence type="ECO:0000313" key="3">
    <source>
        <dbReference type="Proteomes" id="UP001155483"/>
    </source>
</evidence>
<organism evidence="2 3">
    <name type="scientific">Paraflavisolibacter caeni</name>
    <dbReference type="NCBI Taxonomy" id="2982496"/>
    <lineage>
        <taxon>Bacteria</taxon>
        <taxon>Pseudomonadati</taxon>
        <taxon>Bacteroidota</taxon>
        <taxon>Chitinophagia</taxon>
        <taxon>Chitinophagales</taxon>
        <taxon>Chitinophagaceae</taxon>
        <taxon>Paraflavisolibacter</taxon>
    </lineage>
</organism>
<proteinExistence type="predicted"/>
<comment type="caution">
    <text evidence="2">The sequence shown here is derived from an EMBL/GenBank/DDBJ whole genome shotgun (WGS) entry which is preliminary data.</text>
</comment>
<sequence length="483" mass="56124">MKPFHQKFTIHPVGQGLFYSCIINHNSQVKFRMVFDCGSNTAKACQAEVSLYRDTDYLDQKTLDLLVISHFDSDHVKYVGLLLQDEIKIKRLVMPFITFEERLFLVARHLCHSEGFKAEDDFTLRFIIDPIGTINDNLDGDSEIYFIESNQDNPIPPVNGDPRESDEGSSNETRFLFDFNRSAKENLDLGSLIYTSSPTKGKAYKVKDTNKGKLKSTVGISKLMEFLFYKRAISNKEEDFFKEVEILFYKKFGIDNSLPVKEKLQETIEKVKGINSATSIKAIFKEAAKNVVLITKERIKIDDLNTTALCLLHRNLNGIFDFLEIDYKEYDYYFDFYHKNIRQIQKFMPSSSRLETIWTGVNGYYRHYREWLDNGHFFYPNVLLTADTFLLTKEQVTEFLNKYQHYWNDFWLFQIPHHGSENNGDKLLHSSIPVRSYNFINYGIGNRDAHPSERVIKDLVATGNSSRLVSVNQVSGLVFEFII</sequence>
<dbReference type="SUPFAM" id="SSF56281">
    <property type="entry name" value="Metallo-hydrolase/oxidoreductase"/>
    <property type="match status" value="1"/>
</dbReference>
<feature type="region of interest" description="Disordered" evidence="1">
    <location>
        <begin position="150"/>
        <end position="170"/>
    </location>
</feature>
<name>A0A9X2XWJ9_9BACT</name>
<dbReference type="EMBL" id="JAOTIF010000008">
    <property type="protein sequence ID" value="MCU7549827.1"/>
    <property type="molecule type" value="Genomic_DNA"/>
</dbReference>
<protein>
    <submittedName>
        <fullName evidence="2">Uncharacterized protein</fullName>
    </submittedName>
</protein>
<reference evidence="2" key="2">
    <citation type="submission" date="2023-04" db="EMBL/GenBank/DDBJ databases">
        <title>Paracnuella aquatica gen. nov., sp. nov., a member of the family Chitinophagaceae isolated from a hot spring.</title>
        <authorList>
            <person name="Wang C."/>
        </authorList>
    </citation>
    <scope>NUCLEOTIDE SEQUENCE</scope>
    <source>
        <strain evidence="2">LB-8</strain>
    </source>
</reference>
<dbReference type="Gene3D" id="3.60.15.10">
    <property type="entry name" value="Ribonuclease Z/Hydroxyacylglutathione hydrolase-like"/>
    <property type="match status" value="2"/>
</dbReference>
<dbReference type="PROSITE" id="PS51257">
    <property type="entry name" value="PROKAR_LIPOPROTEIN"/>
    <property type="match status" value="1"/>
</dbReference>
<evidence type="ECO:0000313" key="2">
    <source>
        <dbReference type="EMBL" id="MCU7549827.1"/>
    </source>
</evidence>
<keyword evidence="3" id="KW-1185">Reference proteome</keyword>
<dbReference type="RefSeq" id="WP_279297269.1">
    <property type="nucleotide sequence ID" value="NZ_JAOTIF010000008.1"/>
</dbReference>
<reference evidence="2" key="1">
    <citation type="submission" date="2022-09" db="EMBL/GenBank/DDBJ databases">
        <authorList>
            <person name="Yuan C."/>
            <person name="Ke Z."/>
        </authorList>
    </citation>
    <scope>NUCLEOTIDE SEQUENCE</scope>
    <source>
        <strain evidence="2">LB-8</strain>
    </source>
</reference>